<reference evidence="1 2" key="1">
    <citation type="journal article" date="2018" name="Sci. Rep.">
        <title>Genomic signatures of local adaptation to the degree of environmental predictability in rotifers.</title>
        <authorList>
            <person name="Franch-Gras L."/>
            <person name="Hahn C."/>
            <person name="Garcia-Roger E.M."/>
            <person name="Carmona M.J."/>
            <person name="Serra M."/>
            <person name="Gomez A."/>
        </authorList>
    </citation>
    <scope>NUCLEOTIDE SEQUENCE [LARGE SCALE GENOMIC DNA]</scope>
    <source>
        <strain evidence="1">HYR1</strain>
    </source>
</reference>
<dbReference type="EMBL" id="REGN01011215">
    <property type="protein sequence ID" value="RMZ97750.1"/>
    <property type="molecule type" value="Genomic_DNA"/>
</dbReference>
<dbReference type="Proteomes" id="UP000276133">
    <property type="component" value="Unassembled WGS sequence"/>
</dbReference>
<evidence type="ECO:0000313" key="2">
    <source>
        <dbReference type="Proteomes" id="UP000276133"/>
    </source>
</evidence>
<accession>A0A3M7PG97</accession>
<keyword evidence="2" id="KW-1185">Reference proteome</keyword>
<proteinExistence type="predicted"/>
<gene>
    <name evidence="1" type="ORF">BpHYR1_052378</name>
</gene>
<dbReference type="AlphaFoldDB" id="A0A3M7PG97"/>
<name>A0A3M7PG97_BRAPC</name>
<evidence type="ECO:0000313" key="1">
    <source>
        <dbReference type="EMBL" id="RMZ97750.1"/>
    </source>
</evidence>
<comment type="caution">
    <text evidence="1">The sequence shown here is derived from an EMBL/GenBank/DDBJ whole genome shotgun (WGS) entry which is preliminary data.</text>
</comment>
<protein>
    <submittedName>
        <fullName evidence="1">Uncharacterized protein</fullName>
    </submittedName>
</protein>
<sequence length="22" mass="2513">MQLPLCQVGAVVQKVLEKEMRI</sequence>
<organism evidence="1 2">
    <name type="scientific">Brachionus plicatilis</name>
    <name type="common">Marine rotifer</name>
    <name type="synonym">Brachionus muelleri</name>
    <dbReference type="NCBI Taxonomy" id="10195"/>
    <lineage>
        <taxon>Eukaryota</taxon>
        <taxon>Metazoa</taxon>
        <taxon>Spiralia</taxon>
        <taxon>Gnathifera</taxon>
        <taxon>Rotifera</taxon>
        <taxon>Eurotatoria</taxon>
        <taxon>Monogononta</taxon>
        <taxon>Pseudotrocha</taxon>
        <taxon>Ploima</taxon>
        <taxon>Brachionidae</taxon>
        <taxon>Brachionus</taxon>
    </lineage>
</organism>